<dbReference type="InterPro" id="IPR010562">
    <property type="entry name" value="Haemolymph_juvenile_hormone-bd"/>
</dbReference>
<feature type="chain" id="PRO_5043416148" description="Circadian clock-controlled protein" evidence="1">
    <location>
        <begin position="21"/>
        <end position="243"/>
    </location>
</feature>
<evidence type="ECO:0000313" key="3">
    <source>
        <dbReference type="Proteomes" id="UP001497644"/>
    </source>
</evidence>
<proteinExistence type="predicted"/>
<dbReference type="PANTHER" id="PTHR11008:SF18">
    <property type="entry name" value="BCDNA.GH05536-RELATED"/>
    <property type="match status" value="1"/>
</dbReference>
<dbReference type="AlphaFoldDB" id="A0AAV2P2K9"/>
<keyword evidence="1" id="KW-0732">Signal</keyword>
<protein>
    <recommendedName>
        <fullName evidence="4">Circadian clock-controlled protein</fullName>
    </recommendedName>
</protein>
<gene>
    <name evidence="2" type="ORF">LPLAT_LOCUS12083</name>
</gene>
<dbReference type="Pfam" id="PF06585">
    <property type="entry name" value="JHBP"/>
    <property type="match status" value="1"/>
</dbReference>
<accession>A0AAV2P2K9</accession>
<dbReference type="GO" id="GO:0005615">
    <property type="term" value="C:extracellular space"/>
    <property type="evidence" value="ECO:0007669"/>
    <property type="project" value="TreeGrafter"/>
</dbReference>
<name>A0AAV2P2K9_9HYME</name>
<sequence length="243" mass="27441">MIVYALSAFSAIAAIGLCIAEELPVTTCKRNSPNYSSCLKLAIQESWPRFVKGLPEFDFPSLDPLSYEHGKFVFDRGEVHGTVIITNAIIKGLTKTNFPAVRTHFLDDVFRLEIDTRIPRLLGEGDCEAEGRVGGFRMGGKGSYNLTLDDIRATWDLTGHVANDTWTVEHFYCLPSVGNMKISLNNLFDGNKELNDLAMFFANEYWPTLYRMMLPSTSEIWDSWLTDLSNRFISKVSFSKLFP</sequence>
<dbReference type="InterPro" id="IPR038606">
    <property type="entry name" value="To_sf"/>
</dbReference>
<dbReference type="Gene3D" id="3.15.10.30">
    <property type="entry name" value="Haemolymph juvenile hormone binding protein"/>
    <property type="match status" value="1"/>
</dbReference>
<dbReference type="EMBL" id="OZ034830">
    <property type="protein sequence ID" value="CAL1686747.1"/>
    <property type="molecule type" value="Genomic_DNA"/>
</dbReference>
<dbReference type="PANTHER" id="PTHR11008">
    <property type="entry name" value="PROTEIN TAKEOUT-LIKE PROTEIN"/>
    <property type="match status" value="1"/>
</dbReference>
<feature type="signal peptide" evidence="1">
    <location>
        <begin position="1"/>
        <end position="20"/>
    </location>
</feature>
<evidence type="ECO:0008006" key="4">
    <source>
        <dbReference type="Google" id="ProtNLM"/>
    </source>
</evidence>
<dbReference type="SMART" id="SM00700">
    <property type="entry name" value="JHBP"/>
    <property type="match status" value="1"/>
</dbReference>
<dbReference type="Proteomes" id="UP001497644">
    <property type="component" value="Chromosome 7"/>
</dbReference>
<keyword evidence="3" id="KW-1185">Reference proteome</keyword>
<evidence type="ECO:0000313" key="2">
    <source>
        <dbReference type="EMBL" id="CAL1686747.1"/>
    </source>
</evidence>
<organism evidence="2 3">
    <name type="scientific">Lasius platythorax</name>
    <dbReference type="NCBI Taxonomy" id="488582"/>
    <lineage>
        <taxon>Eukaryota</taxon>
        <taxon>Metazoa</taxon>
        <taxon>Ecdysozoa</taxon>
        <taxon>Arthropoda</taxon>
        <taxon>Hexapoda</taxon>
        <taxon>Insecta</taxon>
        <taxon>Pterygota</taxon>
        <taxon>Neoptera</taxon>
        <taxon>Endopterygota</taxon>
        <taxon>Hymenoptera</taxon>
        <taxon>Apocrita</taxon>
        <taxon>Aculeata</taxon>
        <taxon>Formicoidea</taxon>
        <taxon>Formicidae</taxon>
        <taxon>Formicinae</taxon>
        <taxon>Lasius</taxon>
        <taxon>Lasius</taxon>
    </lineage>
</organism>
<reference evidence="2" key="1">
    <citation type="submission" date="2024-04" db="EMBL/GenBank/DDBJ databases">
        <authorList>
            <consortium name="Molecular Ecology Group"/>
        </authorList>
    </citation>
    <scope>NUCLEOTIDE SEQUENCE</scope>
</reference>
<evidence type="ECO:0000256" key="1">
    <source>
        <dbReference type="SAM" id="SignalP"/>
    </source>
</evidence>